<dbReference type="Ensembl" id="ENSPPYT00000009940.2">
    <property type="protein sequence ID" value="ENSPPYP00000009559.2"/>
    <property type="gene ID" value="ENSPPYG00000008507.2"/>
</dbReference>
<dbReference type="AlphaFoldDB" id="H2NUC4"/>
<organism evidence="1 2">
    <name type="scientific">Pongo abelii</name>
    <name type="common">Sumatran orangutan</name>
    <name type="synonym">Pongo pygmaeus abelii</name>
    <dbReference type="NCBI Taxonomy" id="9601"/>
    <lineage>
        <taxon>Eukaryota</taxon>
        <taxon>Metazoa</taxon>
        <taxon>Chordata</taxon>
        <taxon>Craniata</taxon>
        <taxon>Vertebrata</taxon>
        <taxon>Euteleostomi</taxon>
        <taxon>Mammalia</taxon>
        <taxon>Eutheria</taxon>
        <taxon>Euarchontoglires</taxon>
        <taxon>Primates</taxon>
        <taxon>Haplorrhini</taxon>
        <taxon>Catarrhini</taxon>
        <taxon>Hominidae</taxon>
        <taxon>Pongo</taxon>
    </lineage>
</organism>
<dbReference type="Proteomes" id="UP000001595">
    <property type="component" value="Chromosome 17"/>
</dbReference>
<dbReference type="OMA" id="WFQCTES"/>
<dbReference type="GeneTree" id="ENSGT00550000076427"/>
<name>H2NUC4_PONAB</name>
<proteinExistence type="predicted"/>
<keyword evidence="2" id="KW-1185">Reference proteome</keyword>
<reference evidence="1" key="2">
    <citation type="submission" date="2025-08" db="UniProtKB">
        <authorList>
            <consortium name="Ensembl"/>
        </authorList>
    </citation>
    <scope>IDENTIFICATION</scope>
</reference>
<reference evidence="1 2" key="1">
    <citation type="submission" date="2008-02" db="EMBL/GenBank/DDBJ databases">
        <title>A 6x draft sequence assembly of the Pongo pygmaeus abelii genome.</title>
        <authorList>
            <person name="Wilson R.K."/>
            <person name="Mardis E."/>
        </authorList>
    </citation>
    <scope>NUCLEOTIDE SEQUENCE [LARGE SCALE GENOMIC DNA]</scope>
</reference>
<evidence type="ECO:0000313" key="2">
    <source>
        <dbReference type="Proteomes" id="UP000001595"/>
    </source>
</evidence>
<dbReference type="eggNOG" id="ENOG502TDTG">
    <property type="taxonomic scope" value="Eukaryota"/>
</dbReference>
<reference evidence="1" key="3">
    <citation type="submission" date="2025-09" db="UniProtKB">
        <authorList>
            <consortium name="Ensembl"/>
        </authorList>
    </citation>
    <scope>IDENTIFICATION</scope>
</reference>
<accession>H2NUC4</accession>
<dbReference type="HOGENOM" id="CLU_2891843_0_0_1"/>
<evidence type="ECO:0000313" key="1">
    <source>
        <dbReference type="Ensembl" id="ENSPPYP00000009559.2"/>
    </source>
</evidence>
<protein>
    <submittedName>
        <fullName evidence="1">Uncharacterized protein</fullName>
    </submittedName>
</protein>
<dbReference type="InParanoid" id="H2NUC4"/>
<sequence length="123" mass="13347">TRDRGKRRRGLHPFIPSLGPVFKSNLTATVAQSGECKRLGKVGEQTLGDENPRLWVGLREGRSVLGGGGGWGVLVSMHRITWTSHSSTWQPRGRLPFPSRQKLSFALSGPASGKGVGVNEQLF</sequence>